<evidence type="ECO:0000259" key="6">
    <source>
        <dbReference type="SMART" id="SM00329"/>
    </source>
</evidence>
<sequence>MASCLFSFLLFVSLFPSIPAAVPTGLKVRVTDRAEDILKAFGLTFLDELLNKPFPDILVPVTQSINFNIKGSTFTHLSVNPHQAILRFQGGGVKIEIRDMNFAGNFQRDVKAYLLSLKGAGTFEGAGVSATIGLDLNRNQNGHLSVQMSDCRFQADQISVNLGGPLGVAVKTYDYFKSLFRGLFNNQLCPFIETYAMPKINTMLESLTMVMKVNEDRDINIDYSLSGNIAVTPHTLDIPFKGLVFRQGQNVDILFTSERKGTDLVFYDTDRMAFLGVSEFFFNSIGVVLYQSGTFHFERPELTKLQKWGLSLAGIEFPLDVTFTEAPIISISPDGLSINVNALAQPLAKTKPVPLTCEGNVKIGINNRHLVFPSNNIKCKLRPTTVRGKAVKKPVNNGLKTFIQDLLDKGILIPLPDGVDFTQGKIDYYNGYLVIGGNLGMTRVAREKVVKGFGR</sequence>
<dbReference type="AlphaFoldDB" id="A0A4W6EZ34"/>
<dbReference type="GeneID" id="108873228"/>
<dbReference type="SMART" id="SM00328">
    <property type="entry name" value="BPI1"/>
    <property type="match status" value="1"/>
</dbReference>
<dbReference type="InterPro" id="IPR001124">
    <property type="entry name" value="Lipid-bd_serum_glycop_C"/>
</dbReference>
<dbReference type="GO" id="GO:0045087">
    <property type="term" value="P:innate immune response"/>
    <property type="evidence" value="ECO:0007669"/>
    <property type="project" value="UniProtKB-UniRule"/>
</dbReference>
<dbReference type="Gene3D" id="3.15.10.10">
    <property type="entry name" value="Bactericidal permeability-increasing protein, domain 1"/>
    <property type="match status" value="1"/>
</dbReference>
<evidence type="ECO:0000256" key="3">
    <source>
        <dbReference type="RuleBase" id="RU369039"/>
    </source>
</evidence>
<reference evidence="7" key="3">
    <citation type="submission" date="2025-05" db="UniProtKB">
        <authorList>
            <consortium name="Ensembl"/>
        </authorList>
    </citation>
    <scope>IDENTIFICATION</scope>
</reference>
<comment type="similarity">
    <text evidence="1">Belongs to the BPI/LBP/Plunc superfamily. BPI/LBP family.</text>
</comment>
<organism evidence="7 8">
    <name type="scientific">Lates calcarifer</name>
    <name type="common">Barramundi</name>
    <name type="synonym">Holocentrus calcarifer</name>
    <dbReference type="NCBI Taxonomy" id="8187"/>
    <lineage>
        <taxon>Eukaryota</taxon>
        <taxon>Metazoa</taxon>
        <taxon>Chordata</taxon>
        <taxon>Craniata</taxon>
        <taxon>Vertebrata</taxon>
        <taxon>Euteleostomi</taxon>
        <taxon>Actinopterygii</taxon>
        <taxon>Neopterygii</taxon>
        <taxon>Teleostei</taxon>
        <taxon>Neoteleostei</taxon>
        <taxon>Acanthomorphata</taxon>
        <taxon>Carangaria</taxon>
        <taxon>Carangaria incertae sedis</taxon>
        <taxon>Centropomidae</taxon>
        <taxon>Lates</taxon>
    </lineage>
</organism>
<dbReference type="InterPro" id="IPR017942">
    <property type="entry name" value="Lipid-bd_serum_glycop_N"/>
</dbReference>
<keyword evidence="3" id="KW-0964">Secreted</keyword>
<accession>A0A4W6EZ34</accession>
<protein>
    <recommendedName>
        <fullName evidence="3">Bactericidal permeability-increasing protein</fullName>
        <shortName evidence="3">BPI</shortName>
    </recommendedName>
</protein>
<keyword evidence="3" id="KW-0391">Immunity</keyword>
<evidence type="ECO:0000313" key="7">
    <source>
        <dbReference type="Ensembl" id="ENSLCAP00010043294.1"/>
    </source>
</evidence>
<dbReference type="InterPro" id="IPR032942">
    <property type="entry name" value="BPI/LBP/Plunc"/>
</dbReference>
<reference evidence="9" key="2">
    <citation type="submission" date="2025-04" db="UniProtKB">
        <authorList>
            <consortium name="RefSeq"/>
        </authorList>
    </citation>
    <scope>IDENTIFICATION</scope>
    <source>
        <tissue evidence="9">Brain</tissue>
    </source>
</reference>
<keyword evidence="3" id="KW-0929">Antimicrobial</keyword>
<feature type="domain" description="Lipid-binding serum glycoprotein C-terminal" evidence="6">
    <location>
        <begin position="267"/>
        <end position="437"/>
    </location>
</feature>
<dbReference type="GO" id="GO:0050829">
    <property type="term" value="P:defense response to Gram-negative bacterium"/>
    <property type="evidence" value="ECO:0007669"/>
    <property type="project" value="UniProtKB-UniRule"/>
</dbReference>
<proteinExistence type="inferred from homology"/>
<dbReference type="GeneTree" id="ENSGT01100000263546"/>
<comment type="subunit">
    <text evidence="3">Monomer. Homodimer; disulfide-linked.</text>
</comment>
<dbReference type="GO" id="GO:0008289">
    <property type="term" value="F:lipid binding"/>
    <property type="evidence" value="ECO:0007669"/>
    <property type="project" value="InterPro"/>
</dbReference>
<comment type="function">
    <text evidence="3">The cytotoxic action of BPI is limited to many species of Gram-negative bacteria; this specificity may be explained by a strong affinity of the very basic N-terminal half for the negatively charged lipopolysaccharides that are unique to the Gram-negative bacterial outer envelope.</text>
</comment>
<keyword evidence="3 4" id="KW-0732">Signal</keyword>
<dbReference type="GO" id="GO:0005615">
    <property type="term" value="C:extracellular space"/>
    <property type="evidence" value="ECO:0007669"/>
    <property type="project" value="UniProtKB-UniRule"/>
</dbReference>
<evidence type="ECO:0000259" key="5">
    <source>
        <dbReference type="SMART" id="SM00328"/>
    </source>
</evidence>
<comment type="subcellular location">
    <subcellularLocation>
        <location evidence="3">Secreted</location>
    </subcellularLocation>
</comment>
<evidence type="ECO:0000256" key="1">
    <source>
        <dbReference type="ARBA" id="ARBA00007292"/>
    </source>
</evidence>
<feature type="chain" id="PRO_5044613591" description="Bactericidal permeability-increasing protein" evidence="4">
    <location>
        <begin position="21"/>
        <end position="455"/>
    </location>
</feature>
<feature type="domain" description="Lipid-binding serum glycoprotein N-terminal" evidence="5">
    <location>
        <begin position="29"/>
        <end position="249"/>
    </location>
</feature>
<dbReference type="SUPFAM" id="SSF55394">
    <property type="entry name" value="Bactericidal permeability-increasing protein, BPI"/>
    <property type="match status" value="2"/>
</dbReference>
<dbReference type="Ensembl" id="ENSLCAT00010044354.1">
    <property type="protein sequence ID" value="ENSLCAP00010043294.1"/>
    <property type="gene ID" value="ENSLCAG00010020172.1"/>
</dbReference>
<dbReference type="KEGG" id="lcf:108873228"/>
<evidence type="ECO:0000256" key="4">
    <source>
        <dbReference type="SAM" id="SignalP"/>
    </source>
</evidence>
<keyword evidence="3" id="KW-0325">Glycoprotein</keyword>
<keyword evidence="2 3" id="KW-1015">Disulfide bond</keyword>
<evidence type="ECO:0000256" key="2">
    <source>
        <dbReference type="ARBA" id="ARBA00023157"/>
    </source>
</evidence>
<dbReference type="Proteomes" id="UP000314980">
    <property type="component" value="Unassembled WGS sequence"/>
</dbReference>
<dbReference type="Pfam" id="PF01273">
    <property type="entry name" value="LBP_BPI_CETP"/>
    <property type="match status" value="1"/>
</dbReference>
<evidence type="ECO:0000313" key="8">
    <source>
        <dbReference type="Proteomes" id="UP000314980"/>
    </source>
</evidence>
<dbReference type="InterPro" id="IPR017943">
    <property type="entry name" value="Bactericidal_perm-incr_a/b_dom"/>
</dbReference>
<feature type="signal peptide" evidence="4">
    <location>
        <begin position="1"/>
        <end position="20"/>
    </location>
</feature>
<keyword evidence="3" id="KW-0399">Innate immunity</keyword>
<dbReference type="PANTHER" id="PTHR10504">
    <property type="entry name" value="BACTERICIDAL PERMEABILITY-INCREASING BPI PROTEIN-RELATED"/>
    <property type="match status" value="1"/>
</dbReference>
<dbReference type="SMART" id="SM00329">
    <property type="entry name" value="BPI2"/>
    <property type="match status" value="1"/>
</dbReference>
<name>A0A4W6EZ34_LATCA</name>
<dbReference type="OrthoDB" id="10255543at2759"/>
<keyword evidence="8" id="KW-1185">Reference proteome</keyword>
<gene>
    <name evidence="7 9" type="primary">LOC108873228</name>
</gene>
<dbReference type="RefSeq" id="XP_018516880.1">
    <property type="nucleotide sequence ID" value="XM_018661364.2"/>
</dbReference>
<dbReference type="PANTHER" id="PTHR10504:SF131">
    <property type="entry name" value="BPI2 DOMAIN-CONTAINING PROTEIN"/>
    <property type="match status" value="1"/>
</dbReference>
<dbReference type="InParanoid" id="A0A4W6EZ34"/>
<dbReference type="Gene3D" id="3.15.20.10">
    <property type="entry name" value="Bactericidal permeability-increasing protein, domain 2"/>
    <property type="match status" value="1"/>
</dbReference>
<comment type="domain">
    <text evidence="3">The N- and C-terminal barrels adopt an identical fold despite having only 13% of conserved residues.</text>
</comment>
<reference evidence="8" key="1">
    <citation type="submission" date="2015-09" db="EMBL/GenBank/DDBJ databases">
        <authorList>
            <person name="Sai Rama Sridatta P."/>
        </authorList>
    </citation>
    <scope>NUCLEOTIDE SEQUENCE [LARGE SCALE GENOMIC DNA]</scope>
</reference>
<comment type="domain">
    <text evidence="3">The N-terminal region may be exposed to the interior of the granule, whereas the C-terminal portion may be embedded in the membrane. During phagocytosis and degranulation, proteases may be released and activated and cleave BPI at the junction of the N- and C-terminal portions of the molecule, providing controlled release of the N-terminal antibacterial fragment when bacteria are ingested.</text>
</comment>
<evidence type="ECO:0000313" key="9">
    <source>
        <dbReference type="RefSeq" id="XP_018516880.1"/>
    </source>
</evidence>
<dbReference type="Proteomes" id="UP000694890">
    <property type="component" value="Unplaced"/>
</dbReference>
<dbReference type="STRING" id="8187.ENSLCAP00010043294"/>
<keyword evidence="3" id="KW-0044">Antibiotic</keyword>